<evidence type="ECO:0000256" key="1">
    <source>
        <dbReference type="ARBA" id="ARBA00010688"/>
    </source>
</evidence>
<keyword evidence="3 5" id="KW-0418">Kinase</keyword>
<dbReference type="RefSeq" id="WP_066784250.1">
    <property type="nucleotide sequence ID" value="NZ_LWQS01000038.1"/>
</dbReference>
<dbReference type="PANTHER" id="PTHR10584">
    <property type="entry name" value="SUGAR KINASE"/>
    <property type="match status" value="1"/>
</dbReference>
<evidence type="ECO:0000313" key="5">
    <source>
        <dbReference type="EMBL" id="OAN47293.1"/>
    </source>
</evidence>
<proteinExistence type="inferred from homology"/>
<protein>
    <submittedName>
        <fullName evidence="5">Ribokinase</fullName>
    </submittedName>
</protein>
<sequence>MEAETRRVVTALGDINVDLGFMLPHFPRENDDNPVTAVHWGGGGSGLNMAVAVGRLGAIPYVIGRVGNDLAGSFALQTARAHGVQVSAVQIDPSAATGLCGIVVTPNGQRSFLSFRGANVYCDASTLTPSLIRSSQLLLVGAHALLDDPQRSAALQAMEIAIEQRCMIALDLCLPAVRVARRLIVRLLPQLWLLTMNEDELRALLPGQSVAQALDSLIGSGVRHVAIKRGAQGCSVASADGRRLDVLPPAVTAVDTTACGDAFSAAYAWGLAHGLDVSQSATLANVVGALTATRHGAVEAIPSAAEIRSRLSATIAERLWPDRTSG</sequence>
<keyword evidence="2" id="KW-0808">Transferase</keyword>
<dbReference type="OrthoDB" id="9776822at2"/>
<evidence type="ECO:0000259" key="4">
    <source>
        <dbReference type="Pfam" id="PF00294"/>
    </source>
</evidence>
<dbReference type="AlphaFoldDB" id="A0A178MFE5"/>
<comment type="caution">
    <text evidence="5">The sequence shown here is derived from an EMBL/GenBank/DDBJ whole genome shotgun (WGS) entry which is preliminary data.</text>
</comment>
<gene>
    <name evidence="5" type="ORF">A6A03_00670</name>
</gene>
<dbReference type="GO" id="GO:0016301">
    <property type="term" value="F:kinase activity"/>
    <property type="evidence" value="ECO:0007669"/>
    <property type="project" value="UniProtKB-KW"/>
</dbReference>
<dbReference type="EMBL" id="LWQS01000038">
    <property type="protein sequence ID" value="OAN47293.1"/>
    <property type="molecule type" value="Genomic_DNA"/>
</dbReference>
<evidence type="ECO:0000313" key="6">
    <source>
        <dbReference type="Proteomes" id="UP000078287"/>
    </source>
</evidence>
<dbReference type="InterPro" id="IPR002139">
    <property type="entry name" value="Ribo/fructo_kinase"/>
</dbReference>
<accession>A0A178MFE5</accession>
<comment type="similarity">
    <text evidence="1">Belongs to the carbohydrate kinase PfkB family.</text>
</comment>
<dbReference type="PRINTS" id="PR00990">
    <property type="entry name" value="RIBOKINASE"/>
</dbReference>
<dbReference type="PROSITE" id="PS00583">
    <property type="entry name" value="PFKB_KINASES_1"/>
    <property type="match status" value="1"/>
</dbReference>
<dbReference type="Pfam" id="PF00294">
    <property type="entry name" value="PfkB"/>
    <property type="match status" value="1"/>
</dbReference>
<reference evidence="5 6" key="1">
    <citation type="submission" date="2016-04" db="EMBL/GenBank/DDBJ databases">
        <title>Chloroflexus islandicus sp. nov., a thermophilic filamentous anoxygenic phototrophic bacterium from geyser Strokkur (Iceland).</title>
        <authorList>
            <person name="Gaisin V.A."/>
            <person name="Kalashnikov A.M."/>
            <person name="Sukhacheva M.V."/>
            <person name="Grouzdev D.S."/>
            <person name="Ivanov T.M."/>
            <person name="Kuznetsov B."/>
            <person name="Gorlenko V.M."/>
        </authorList>
    </citation>
    <scope>NUCLEOTIDE SEQUENCE [LARGE SCALE GENOMIC DNA]</scope>
    <source>
        <strain evidence="6">isl-2</strain>
    </source>
</reference>
<dbReference type="STRING" id="1707952.A6A03_00670"/>
<dbReference type="PANTHER" id="PTHR10584:SF167">
    <property type="entry name" value="PFKB DOMAIN PROTEIN"/>
    <property type="match status" value="1"/>
</dbReference>
<keyword evidence="6" id="KW-1185">Reference proteome</keyword>
<dbReference type="InterPro" id="IPR002173">
    <property type="entry name" value="Carboh/pur_kinase_PfkB_CS"/>
</dbReference>
<dbReference type="SUPFAM" id="SSF53613">
    <property type="entry name" value="Ribokinase-like"/>
    <property type="match status" value="1"/>
</dbReference>
<dbReference type="GO" id="GO:0006796">
    <property type="term" value="P:phosphate-containing compound metabolic process"/>
    <property type="evidence" value="ECO:0007669"/>
    <property type="project" value="UniProtKB-ARBA"/>
</dbReference>
<name>A0A178MFE5_9CHLR</name>
<evidence type="ECO:0000256" key="3">
    <source>
        <dbReference type="ARBA" id="ARBA00022777"/>
    </source>
</evidence>
<feature type="domain" description="Carbohydrate kinase PfkB" evidence="4">
    <location>
        <begin position="9"/>
        <end position="302"/>
    </location>
</feature>
<evidence type="ECO:0000256" key="2">
    <source>
        <dbReference type="ARBA" id="ARBA00022679"/>
    </source>
</evidence>
<dbReference type="InterPro" id="IPR029056">
    <property type="entry name" value="Ribokinase-like"/>
</dbReference>
<dbReference type="InterPro" id="IPR011611">
    <property type="entry name" value="PfkB_dom"/>
</dbReference>
<dbReference type="Proteomes" id="UP000078287">
    <property type="component" value="Unassembled WGS sequence"/>
</dbReference>
<organism evidence="5 6">
    <name type="scientific">Chloroflexus islandicus</name>
    <dbReference type="NCBI Taxonomy" id="1707952"/>
    <lineage>
        <taxon>Bacteria</taxon>
        <taxon>Bacillati</taxon>
        <taxon>Chloroflexota</taxon>
        <taxon>Chloroflexia</taxon>
        <taxon>Chloroflexales</taxon>
        <taxon>Chloroflexineae</taxon>
        <taxon>Chloroflexaceae</taxon>
        <taxon>Chloroflexus</taxon>
    </lineage>
</organism>
<dbReference type="Gene3D" id="3.40.1190.20">
    <property type="match status" value="1"/>
</dbReference>